<feature type="domain" description="HTH myb-type" evidence="5">
    <location>
        <begin position="152"/>
        <end position="205"/>
    </location>
</feature>
<dbReference type="InterPro" id="IPR001005">
    <property type="entry name" value="SANT/Myb"/>
</dbReference>
<dbReference type="PROSITE" id="PS50090">
    <property type="entry name" value="MYB_LIKE"/>
    <property type="match status" value="2"/>
</dbReference>
<dbReference type="RefSeq" id="XP_010910572.2">
    <property type="nucleotide sequence ID" value="XM_010912270.3"/>
</dbReference>
<feature type="domain" description="Myb-like" evidence="4">
    <location>
        <begin position="202"/>
        <end position="252"/>
    </location>
</feature>
<feature type="domain" description="Myb-like" evidence="4">
    <location>
        <begin position="150"/>
        <end position="201"/>
    </location>
</feature>
<keyword evidence="3" id="KW-0238">DNA-binding</keyword>
<dbReference type="GO" id="GO:0005634">
    <property type="term" value="C:nucleus"/>
    <property type="evidence" value="ECO:0007669"/>
    <property type="project" value="UniProtKB-SubCell"/>
</dbReference>
<organism evidence="6 7">
    <name type="scientific">Elaeis guineensis var. tenera</name>
    <name type="common">Oil palm</name>
    <dbReference type="NCBI Taxonomy" id="51953"/>
    <lineage>
        <taxon>Eukaryota</taxon>
        <taxon>Viridiplantae</taxon>
        <taxon>Streptophyta</taxon>
        <taxon>Embryophyta</taxon>
        <taxon>Tracheophyta</taxon>
        <taxon>Spermatophyta</taxon>
        <taxon>Magnoliopsida</taxon>
        <taxon>Liliopsida</taxon>
        <taxon>Arecaceae</taxon>
        <taxon>Arecoideae</taxon>
        <taxon>Cocoseae</taxon>
        <taxon>Elaeidinae</taxon>
        <taxon>Elaeis</taxon>
    </lineage>
</organism>
<name>A0A6I9QJP0_ELAGV</name>
<accession>A0A6I9QJP0</accession>
<evidence type="ECO:0000256" key="1">
    <source>
        <dbReference type="ARBA" id="ARBA00004123"/>
    </source>
</evidence>
<dbReference type="InterPro" id="IPR017930">
    <property type="entry name" value="Myb_dom"/>
</dbReference>
<dbReference type="CDD" id="cd00167">
    <property type="entry name" value="SANT"/>
    <property type="match status" value="2"/>
</dbReference>
<dbReference type="SUPFAM" id="SSF46689">
    <property type="entry name" value="Homeodomain-like"/>
    <property type="match status" value="1"/>
</dbReference>
<comment type="subcellular location">
    <subcellularLocation>
        <location evidence="1">Nucleus</location>
    </subcellularLocation>
</comment>
<dbReference type="Pfam" id="PF13921">
    <property type="entry name" value="Myb_DNA-bind_6"/>
    <property type="match status" value="1"/>
</dbReference>
<dbReference type="FunFam" id="1.10.10.60:FF:000010">
    <property type="entry name" value="Transcriptional activator Myb isoform A"/>
    <property type="match status" value="1"/>
</dbReference>
<keyword evidence="6" id="KW-1185">Reference proteome</keyword>
<feature type="domain" description="HTH myb-type" evidence="5">
    <location>
        <begin position="206"/>
        <end position="256"/>
    </location>
</feature>
<evidence type="ECO:0000313" key="7">
    <source>
        <dbReference type="RefSeq" id="XP_010910572.2"/>
    </source>
</evidence>
<dbReference type="InterPro" id="IPR009057">
    <property type="entry name" value="Homeodomain-like_sf"/>
</dbReference>
<dbReference type="Proteomes" id="UP000504607">
    <property type="component" value="Unplaced"/>
</dbReference>
<gene>
    <name evidence="7" type="primary">LOC105036507</name>
</gene>
<keyword evidence="2" id="KW-0677">Repeat</keyword>
<evidence type="ECO:0000259" key="5">
    <source>
        <dbReference type="PROSITE" id="PS51294"/>
    </source>
</evidence>
<evidence type="ECO:0000256" key="2">
    <source>
        <dbReference type="ARBA" id="ARBA00022737"/>
    </source>
</evidence>
<dbReference type="InParanoid" id="A0A6I9QJP0"/>
<dbReference type="OrthoDB" id="2143914at2759"/>
<dbReference type="PANTHER" id="PTHR45614:SF285">
    <property type="entry name" value="TRANSCRIPTION FACTOR MYB98"/>
    <property type="match status" value="1"/>
</dbReference>
<proteinExistence type="predicted"/>
<evidence type="ECO:0000313" key="6">
    <source>
        <dbReference type="Proteomes" id="UP000504607"/>
    </source>
</evidence>
<dbReference type="PROSITE" id="PS51294">
    <property type="entry name" value="HTH_MYB"/>
    <property type="match status" value="2"/>
</dbReference>
<dbReference type="SMART" id="SM00717">
    <property type="entry name" value="SANT"/>
    <property type="match status" value="2"/>
</dbReference>
<dbReference type="GO" id="GO:0000978">
    <property type="term" value="F:RNA polymerase II cis-regulatory region sequence-specific DNA binding"/>
    <property type="evidence" value="ECO:0007669"/>
    <property type="project" value="TreeGrafter"/>
</dbReference>
<dbReference type="AlphaFoldDB" id="A0A6I9QJP0"/>
<evidence type="ECO:0000256" key="3">
    <source>
        <dbReference type="ARBA" id="ARBA00023125"/>
    </source>
</evidence>
<evidence type="ECO:0000259" key="4">
    <source>
        <dbReference type="PROSITE" id="PS50090"/>
    </source>
</evidence>
<reference evidence="7" key="1">
    <citation type="submission" date="2025-08" db="UniProtKB">
        <authorList>
            <consortium name="RefSeq"/>
        </authorList>
    </citation>
    <scope>IDENTIFICATION</scope>
</reference>
<dbReference type="Gene3D" id="1.10.10.60">
    <property type="entry name" value="Homeodomain-like"/>
    <property type="match status" value="2"/>
</dbReference>
<protein>
    <submittedName>
        <fullName evidence="7">Uncharacterized protein LOC105036507</fullName>
    </submittedName>
</protein>
<dbReference type="GO" id="GO:0000981">
    <property type="term" value="F:DNA-binding transcription factor activity, RNA polymerase II-specific"/>
    <property type="evidence" value="ECO:0007669"/>
    <property type="project" value="TreeGrafter"/>
</dbReference>
<dbReference type="FunCoup" id="A0A6I9QJP0">
    <property type="interactions" value="1"/>
</dbReference>
<dbReference type="InterPro" id="IPR050560">
    <property type="entry name" value="MYB_TF"/>
</dbReference>
<dbReference type="PANTHER" id="PTHR45614">
    <property type="entry name" value="MYB PROTEIN-RELATED"/>
    <property type="match status" value="1"/>
</dbReference>
<sequence>MDFGCFNTHTGDWFPFESGIYPDGLQDFHHFDDAFDHVSAVADGYPSGFELKALSSPVPHGLQRGMPVEGLQIRAGVSSGYPQRSLSGHTGPDPSHSSVVLNVQPLMAIGLPDELSCVTGDNKSCRGGVEMNSKCTPVKKSSGRKTHKKPNNVVKGQWTLEEDRLLVQLVEQHGLRKWSHIAQMLRGRIGKQCRERWHNHLRPNIKKDTWSEEEDKILIQAHSEVGNKWAEIAKRLPGRTENSIKNHWNATKRRQFSRRRCRSSKYPKSVSLLQNYIKSLALQGGIVPTVPAASAAAPRLPADDRLIKSTESNDGGSEQASMALLTCIPLEGLSVDVGAYVCGGSDDILPACHLSDMANLLLDNNKVDHVPPERYYDMGYLFDQLGCGPGIVKMGCLDMEMAWDEMPIPCDANMKVKKEMDLVEMIAQNKNNTGGGQQP</sequence>
<dbReference type="FunFam" id="1.10.10.60:FF:000381">
    <property type="entry name" value="Transcription factor MYB119"/>
    <property type="match status" value="1"/>
</dbReference>